<evidence type="ECO:0000259" key="2">
    <source>
        <dbReference type="Pfam" id="PF03104"/>
    </source>
</evidence>
<comment type="cofactor">
    <cofactor evidence="1">
        <name>[4Fe-4S] cluster</name>
        <dbReference type="ChEBI" id="CHEBI:49883"/>
    </cofactor>
</comment>
<evidence type="ECO:0000313" key="3">
    <source>
        <dbReference type="EMBL" id="CAG8840749.1"/>
    </source>
</evidence>
<keyword evidence="1" id="KW-0863">Zinc-finger</keyword>
<dbReference type="Gene3D" id="3.30.420.10">
    <property type="entry name" value="Ribonuclease H-like superfamily/Ribonuclease H"/>
    <property type="match status" value="1"/>
</dbReference>
<dbReference type="InterPro" id="IPR036397">
    <property type="entry name" value="RNaseH_sf"/>
</dbReference>
<dbReference type="PANTHER" id="PTHR10670:SF0">
    <property type="entry name" value="DNA POLYMERASE EPSILON CATALYTIC SUBUNIT A"/>
    <property type="match status" value="1"/>
</dbReference>
<keyword evidence="1" id="KW-0239">DNA-directed DNA polymerase</keyword>
<comment type="catalytic activity">
    <reaction evidence="1">
        <text>DNA(n) + a 2'-deoxyribonucleoside 5'-triphosphate = DNA(n+1) + diphosphate</text>
        <dbReference type="Rhea" id="RHEA:22508"/>
        <dbReference type="Rhea" id="RHEA-COMP:17339"/>
        <dbReference type="Rhea" id="RHEA-COMP:17340"/>
        <dbReference type="ChEBI" id="CHEBI:33019"/>
        <dbReference type="ChEBI" id="CHEBI:61560"/>
        <dbReference type="ChEBI" id="CHEBI:173112"/>
        <dbReference type="EC" id="2.7.7.7"/>
    </reaction>
</comment>
<comment type="caution">
    <text evidence="3">The sequence shown here is derived from an EMBL/GenBank/DDBJ whole genome shotgun (WGS) entry which is preliminary data.</text>
</comment>
<dbReference type="InterPro" id="IPR029703">
    <property type="entry name" value="POL2"/>
</dbReference>
<sequence>SVDQRFFKHIKEQRLTIIVKYNGEYFDWPYVEDRASKYVKRDSYLSVGSQGLKNITHAKLDYNPNELDPEIMTK</sequence>
<keyword evidence="1" id="KW-0808">Transferase</keyword>
<dbReference type="EMBL" id="CAJVQB010063614">
    <property type="protein sequence ID" value="CAG8840749.1"/>
    <property type="molecule type" value="Genomic_DNA"/>
</dbReference>
<protein>
    <recommendedName>
        <fullName evidence="1">DNA polymerase epsilon catalytic subunit</fullName>
        <ecNumber evidence="1">2.7.7.7</ecNumber>
    </recommendedName>
</protein>
<comment type="function">
    <text evidence="1">DNA polymerase II participates in chromosomal DNA replication.</text>
</comment>
<feature type="non-terminal residue" evidence="3">
    <location>
        <position position="1"/>
    </location>
</feature>
<dbReference type="SUPFAM" id="SSF53098">
    <property type="entry name" value="Ribonuclease H-like"/>
    <property type="match status" value="1"/>
</dbReference>
<dbReference type="InterPro" id="IPR012337">
    <property type="entry name" value="RNaseH-like_sf"/>
</dbReference>
<keyword evidence="1" id="KW-0004">4Fe-4S</keyword>
<keyword evidence="1" id="KW-0238">DNA-binding</keyword>
<dbReference type="InterPro" id="IPR006133">
    <property type="entry name" value="DNA-dir_DNA_pol_B_exonuc"/>
</dbReference>
<keyword evidence="4" id="KW-1185">Reference proteome</keyword>
<evidence type="ECO:0000256" key="1">
    <source>
        <dbReference type="RuleBase" id="RU365029"/>
    </source>
</evidence>
<organism evidence="3 4">
    <name type="scientific">Gigaspora margarita</name>
    <dbReference type="NCBI Taxonomy" id="4874"/>
    <lineage>
        <taxon>Eukaryota</taxon>
        <taxon>Fungi</taxon>
        <taxon>Fungi incertae sedis</taxon>
        <taxon>Mucoromycota</taxon>
        <taxon>Glomeromycotina</taxon>
        <taxon>Glomeromycetes</taxon>
        <taxon>Diversisporales</taxon>
        <taxon>Gigasporaceae</taxon>
        <taxon>Gigaspora</taxon>
    </lineage>
</organism>
<keyword evidence="1" id="KW-0408">Iron</keyword>
<keyword evidence="1" id="KW-0548">Nucleotidyltransferase</keyword>
<dbReference type="Proteomes" id="UP000789901">
    <property type="component" value="Unassembled WGS sequence"/>
</dbReference>
<comment type="similarity">
    <text evidence="1">Belongs to the DNA polymerase type-B family.</text>
</comment>
<dbReference type="PANTHER" id="PTHR10670">
    <property type="entry name" value="DNA POLYMERASE EPSILON CATALYTIC SUBUNIT A"/>
    <property type="match status" value="1"/>
</dbReference>
<keyword evidence="1" id="KW-0539">Nucleus</keyword>
<keyword evidence="1" id="KW-0235">DNA replication</keyword>
<keyword evidence="1" id="KW-0411">Iron-sulfur</keyword>
<dbReference type="EC" id="2.7.7.7" evidence="1"/>
<keyword evidence="1" id="KW-0862">Zinc</keyword>
<reference evidence="3 4" key="1">
    <citation type="submission" date="2021-06" db="EMBL/GenBank/DDBJ databases">
        <authorList>
            <person name="Kallberg Y."/>
            <person name="Tangrot J."/>
            <person name="Rosling A."/>
        </authorList>
    </citation>
    <scope>NUCLEOTIDE SEQUENCE [LARGE SCALE GENOMIC DNA]</scope>
    <source>
        <strain evidence="3 4">120-4 pot B 10/14</strain>
    </source>
</reference>
<accession>A0ABN7WWE4</accession>
<comment type="subcellular location">
    <subcellularLocation>
        <location evidence="1">Nucleus</location>
    </subcellularLocation>
</comment>
<name>A0ABN7WWE4_GIGMA</name>
<dbReference type="Pfam" id="PF03104">
    <property type="entry name" value="DNA_pol_B_exo1"/>
    <property type="match status" value="1"/>
</dbReference>
<keyword evidence="1" id="KW-0479">Metal-binding</keyword>
<proteinExistence type="inferred from homology"/>
<feature type="domain" description="DNA-directed DNA polymerase family B exonuclease" evidence="2">
    <location>
        <begin position="4"/>
        <end position="42"/>
    </location>
</feature>
<gene>
    <name evidence="3" type="ORF">GMARGA_LOCUS35060</name>
</gene>
<evidence type="ECO:0000313" key="4">
    <source>
        <dbReference type="Proteomes" id="UP000789901"/>
    </source>
</evidence>